<name>A0A4V1IK57_METBY</name>
<dbReference type="STRING" id="675511.GCA_000341735_04061"/>
<dbReference type="EMBL" id="CP035467">
    <property type="protein sequence ID" value="QCW83745.1"/>
    <property type="molecule type" value="Genomic_DNA"/>
</dbReference>
<feature type="chain" id="PRO_5021009334" description="Serine protease" evidence="4">
    <location>
        <begin position="25"/>
        <end position="229"/>
    </location>
</feature>
<feature type="signal peptide" evidence="4">
    <location>
        <begin position="1"/>
        <end position="24"/>
    </location>
</feature>
<evidence type="ECO:0000313" key="6">
    <source>
        <dbReference type="Proteomes" id="UP000305881"/>
    </source>
</evidence>
<accession>A0A4V1IK57</accession>
<proteinExistence type="inferred from homology"/>
<organism evidence="5 6">
    <name type="scientific">Methylotuvimicrobium buryatense</name>
    <name type="common">Methylomicrobium buryatense</name>
    <dbReference type="NCBI Taxonomy" id="95641"/>
    <lineage>
        <taxon>Bacteria</taxon>
        <taxon>Pseudomonadati</taxon>
        <taxon>Pseudomonadota</taxon>
        <taxon>Gammaproteobacteria</taxon>
        <taxon>Methylococcales</taxon>
        <taxon>Methylococcaceae</taxon>
        <taxon>Methylotuvimicrobium</taxon>
    </lineage>
</organism>
<dbReference type="KEGG" id="mbur:EQU24_16955"/>
<dbReference type="AlphaFoldDB" id="A0A4V1IK57"/>
<dbReference type="PRINTS" id="PR00839">
    <property type="entry name" value="V8PROTEASE"/>
</dbReference>
<keyword evidence="6" id="KW-1185">Reference proteome</keyword>
<keyword evidence="2 4" id="KW-0378">Hydrolase</keyword>
<gene>
    <name evidence="5" type="ORF">EQU24_16955</name>
</gene>
<dbReference type="EC" id="3.4.21.-" evidence="4"/>
<evidence type="ECO:0000256" key="3">
    <source>
        <dbReference type="ARBA" id="ARBA00022825"/>
    </source>
</evidence>
<dbReference type="PROSITE" id="PS51257">
    <property type="entry name" value="PROKAR_LIPOPROTEIN"/>
    <property type="match status" value="1"/>
</dbReference>
<dbReference type="GO" id="GO:0006508">
    <property type="term" value="P:proteolysis"/>
    <property type="evidence" value="ECO:0007669"/>
    <property type="project" value="UniProtKB-KW"/>
</dbReference>
<dbReference type="Proteomes" id="UP000305881">
    <property type="component" value="Chromosome"/>
</dbReference>
<evidence type="ECO:0000256" key="1">
    <source>
        <dbReference type="ARBA" id="ARBA00022670"/>
    </source>
</evidence>
<dbReference type="Pfam" id="PF13365">
    <property type="entry name" value="Trypsin_2"/>
    <property type="match status" value="1"/>
</dbReference>
<reference evidence="6" key="1">
    <citation type="journal article" date="2019" name="J. Bacteriol.">
        <title>A Mutagenic Screen Identifies a TonB-Dependent Receptor Required for the Lanthanide Metal Switch in the Type I Methanotroph 'Methylotuvimicrobium buryatense' 5GB1C.</title>
        <authorList>
            <person name="Groom J.D."/>
            <person name="Ford S.M."/>
            <person name="Pesesky M.W."/>
            <person name="Lidstrom M.E."/>
        </authorList>
    </citation>
    <scope>NUCLEOTIDE SEQUENCE [LARGE SCALE GENOMIC DNA]</scope>
    <source>
        <strain evidence="6">5GB1C</strain>
    </source>
</reference>
<protein>
    <recommendedName>
        <fullName evidence="4">Serine protease</fullName>
        <ecNumber evidence="4">3.4.21.-</ecNumber>
    </recommendedName>
</protein>
<evidence type="ECO:0000256" key="4">
    <source>
        <dbReference type="RuleBase" id="RU004296"/>
    </source>
</evidence>
<sequence length="229" mass="24594">MSRIRSVGLFWFSIGLFCSSQACAIEPDMQLSLSVVKVIARDAAGKTYMGSGVIIAPGKVATNCHVTRNAEQIVLFKSGHAYPVLKQAALTELDACILETDSIPLPAAKLALSADFAVGTPVYMYGYPFALGMRSRPASIVAFHPYRAGHVLEIDAGFMQGASGGGIFNEAGELVGLMTFIGKDGNDFHYYVIPADWLLKAAQAPFVAVHAFKGLSFWESGSFKPETKY</sequence>
<evidence type="ECO:0000256" key="2">
    <source>
        <dbReference type="ARBA" id="ARBA00022801"/>
    </source>
</evidence>
<keyword evidence="1 4" id="KW-0645">Protease</keyword>
<dbReference type="SUPFAM" id="SSF50494">
    <property type="entry name" value="Trypsin-like serine proteases"/>
    <property type="match status" value="1"/>
</dbReference>
<dbReference type="InterPro" id="IPR009003">
    <property type="entry name" value="Peptidase_S1_PA"/>
</dbReference>
<dbReference type="OrthoDB" id="8559597at2"/>
<keyword evidence="4" id="KW-0732">Signal</keyword>
<dbReference type="InterPro" id="IPR008256">
    <property type="entry name" value="Peptidase_S1B"/>
</dbReference>
<keyword evidence="3 4" id="KW-0720">Serine protease</keyword>
<evidence type="ECO:0000313" key="5">
    <source>
        <dbReference type="EMBL" id="QCW83745.1"/>
    </source>
</evidence>
<comment type="similarity">
    <text evidence="4">Belongs to the peptidase S1B family.</text>
</comment>
<dbReference type="Gene3D" id="2.40.10.120">
    <property type="match status" value="1"/>
</dbReference>
<dbReference type="GO" id="GO:0008236">
    <property type="term" value="F:serine-type peptidase activity"/>
    <property type="evidence" value="ECO:0007669"/>
    <property type="project" value="UniProtKB-KW"/>
</dbReference>